<dbReference type="PANTHER" id="PTHR35399">
    <property type="entry name" value="SLR8030 PROTEIN"/>
    <property type="match status" value="1"/>
</dbReference>
<accession>A0A840MNK6</accession>
<dbReference type="SUPFAM" id="SSF63825">
    <property type="entry name" value="YWTD domain"/>
    <property type="match status" value="1"/>
</dbReference>
<proteinExistence type="predicted"/>
<protein>
    <submittedName>
        <fullName evidence="1">Secreted PhoX family phosphatase</fullName>
    </submittedName>
</protein>
<dbReference type="RefSeq" id="WP_184036059.1">
    <property type="nucleotide sequence ID" value="NZ_JACHHY010000005.1"/>
</dbReference>
<dbReference type="Pfam" id="PF05787">
    <property type="entry name" value="PhoX"/>
    <property type="match status" value="1"/>
</dbReference>
<keyword evidence="2" id="KW-1185">Reference proteome</keyword>
<dbReference type="Gene3D" id="2.120.10.30">
    <property type="entry name" value="TolB, C-terminal domain"/>
    <property type="match status" value="1"/>
</dbReference>
<dbReference type="Proteomes" id="UP000575898">
    <property type="component" value="Unassembled WGS sequence"/>
</dbReference>
<sequence length="408" mass="43846">MTNDTPPPEAPNRRQWLRTSLLASGLLALGGKAALANNLFAVPANPRGDEGLKPIMATGRLGPLQPPNSDGIRLPAGFTSRVVARSGSRVAGSGYIWHLEPDGGATFATHDGGWIYVSNAEVKDNKGGVGAIRFDRRGNIISAYSICTNTTRNCAGGPTPWGTWLTCEETDRGRVIECDPYGTRAPIVRNALGWFDHEAVAVDTRTGYLYLTEDKTDGRLYRFRPATPGNLTNGTLEVAKRIGNAAPYQLEWLPVPQPNPGGNDIRTRRQVPASSAFNGGEGIWFHNGVIYFTTKGDNRVWALTTGSNKLDIIYDEATAPNPILTGVDNVVVSRRGDVLVAEDGGDMQIVVIAPDRRVAPLLQVVNQDSSEITGPAFSPDGTRLYFSSQEATPAGGITYEISGPFQNL</sequence>
<comment type="caution">
    <text evidence="1">The sequence shown here is derived from an EMBL/GenBank/DDBJ whole genome shotgun (WGS) entry which is preliminary data.</text>
</comment>
<evidence type="ECO:0000313" key="2">
    <source>
        <dbReference type="Proteomes" id="UP000575898"/>
    </source>
</evidence>
<dbReference type="InterPro" id="IPR011042">
    <property type="entry name" value="6-blade_b-propeller_TolB-like"/>
</dbReference>
<dbReference type="InterPro" id="IPR006311">
    <property type="entry name" value="TAT_signal"/>
</dbReference>
<dbReference type="AlphaFoldDB" id="A0A840MNK6"/>
<dbReference type="EMBL" id="JACHHY010000005">
    <property type="protein sequence ID" value="MBB5017753.1"/>
    <property type="molecule type" value="Genomic_DNA"/>
</dbReference>
<name>A0A840MNK6_9PROT</name>
<dbReference type="PROSITE" id="PS51318">
    <property type="entry name" value="TAT"/>
    <property type="match status" value="1"/>
</dbReference>
<dbReference type="PANTHER" id="PTHR35399:SF4">
    <property type="entry name" value="MEMBRANE PROTEIN"/>
    <property type="match status" value="1"/>
</dbReference>
<reference evidence="1 2" key="1">
    <citation type="submission" date="2020-08" db="EMBL/GenBank/DDBJ databases">
        <title>Genomic Encyclopedia of Type Strains, Phase IV (KMG-IV): sequencing the most valuable type-strain genomes for metagenomic binning, comparative biology and taxonomic classification.</title>
        <authorList>
            <person name="Goeker M."/>
        </authorList>
    </citation>
    <scope>NUCLEOTIDE SEQUENCE [LARGE SCALE GENOMIC DNA]</scope>
    <source>
        <strain evidence="1 2">DSM 27165</strain>
    </source>
</reference>
<organism evidence="1 2">
    <name type="scientific">Chitinivorax tropicus</name>
    <dbReference type="NCBI Taxonomy" id="714531"/>
    <lineage>
        <taxon>Bacteria</taxon>
        <taxon>Pseudomonadati</taxon>
        <taxon>Pseudomonadota</taxon>
        <taxon>Betaproteobacteria</taxon>
        <taxon>Chitinivorax</taxon>
    </lineage>
</organism>
<dbReference type="InterPro" id="IPR008557">
    <property type="entry name" value="PhoX"/>
</dbReference>
<evidence type="ECO:0000313" key="1">
    <source>
        <dbReference type="EMBL" id="MBB5017753.1"/>
    </source>
</evidence>
<gene>
    <name evidence="1" type="ORF">HNQ59_001023</name>
</gene>